<gene>
    <name evidence="2" type="ORF">G9444_6056</name>
</gene>
<dbReference type="AlphaFoldDB" id="A0A6G9D279"/>
<evidence type="ECO:0000256" key="1">
    <source>
        <dbReference type="SAM" id="MobiDB-lite"/>
    </source>
</evidence>
<proteinExistence type="predicted"/>
<name>A0A6G9D279_RHOER</name>
<sequence>MRVPRSAAVLRASMISGSIGTSRSAVPGMMIVLAWARRDSPCGTRIVNVPVSTSSVSAHTAVRYAGAPEGSLHRPKTSRGAARSIGTTPGNARTATSCMSET</sequence>
<accession>A0A6G9D279</accession>
<feature type="region of interest" description="Disordered" evidence="1">
    <location>
        <begin position="67"/>
        <end position="102"/>
    </location>
</feature>
<organism evidence="2 3">
    <name type="scientific">Rhodococcus erythropolis</name>
    <name type="common">Arthrobacter picolinophilus</name>
    <dbReference type="NCBI Taxonomy" id="1833"/>
    <lineage>
        <taxon>Bacteria</taxon>
        <taxon>Bacillati</taxon>
        <taxon>Actinomycetota</taxon>
        <taxon>Actinomycetes</taxon>
        <taxon>Mycobacteriales</taxon>
        <taxon>Nocardiaceae</taxon>
        <taxon>Rhodococcus</taxon>
        <taxon>Rhodococcus erythropolis group</taxon>
    </lineage>
</organism>
<reference evidence="2 3" key="1">
    <citation type="submission" date="2020-03" db="EMBL/GenBank/DDBJ databases">
        <title>Screen low temperature-resistant strains for efficient degradation of petroleum hydrocarbons under the low temperature.</title>
        <authorList>
            <person name="Wang Y."/>
            <person name="Chen J."/>
        </authorList>
    </citation>
    <scope>NUCLEOTIDE SEQUENCE [LARGE SCALE GENOMIC DNA]</scope>
    <source>
        <strain evidence="2 3">KB1</strain>
    </source>
</reference>
<protein>
    <submittedName>
        <fullName evidence="2">Uncharacterized protein</fullName>
    </submittedName>
</protein>
<dbReference type="Proteomes" id="UP000502345">
    <property type="component" value="Chromosome"/>
</dbReference>
<dbReference type="EMBL" id="CP050124">
    <property type="protein sequence ID" value="QIP43299.1"/>
    <property type="molecule type" value="Genomic_DNA"/>
</dbReference>
<evidence type="ECO:0000313" key="3">
    <source>
        <dbReference type="Proteomes" id="UP000502345"/>
    </source>
</evidence>
<evidence type="ECO:0000313" key="2">
    <source>
        <dbReference type="EMBL" id="QIP43299.1"/>
    </source>
</evidence>
<feature type="compositionally biased region" description="Polar residues" evidence="1">
    <location>
        <begin position="85"/>
        <end position="102"/>
    </location>
</feature>